<organism evidence="1 2">
    <name type="scientific">Paenibacillus antarcticus</name>
    <dbReference type="NCBI Taxonomy" id="253703"/>
    <lineage>
        <taxon>Bacteria</taxon>
        <taxon>Bacillati</taxon>
        <taxon>Bacillota</taxon>
        <taxon>Bacilli</taxon>
        <taxon>Bacillales</taxon>
        <taxon>Paenibacillaceae</taxon>
        <taxon>Paenibacillus</taxon>
    </lineage>
</organism>
<dbReference type="InterPro" id="IPR006379">
    <property type="entry name" value="HAD-SF_hydro_IIB"/>
</dbReference>
<proteinExistence type="predicted"/>
<evidence type="ECO:0000313" key="2">
    <source>
        <dbReference type="Proteomes" id="UP000077355"/>
    </source>
</evidence>
<evidence type="ECO:0000313" key="1">
    <source>
        <dbReference type="EMBL" id="OAB47978.1"/>
    </source>
</evidence>
<dbReference type="OrthoDB" id="9810101at2"/>
<sequence>MKEQSIIFFDIDGTLLDDNKELPKTAEQAILSLKELGHEVAIATGRAPFMFEDLRKQLEIDTYVSYNGQYVVLRGEVIYTNPLNRESLHDLTQEALLHEHAIVYMDHEDMRANVPNDEYVAKTINTFKSKVIPVHDPLYYKERPIYQSLLMCRPEEEVLYEKLFHAFHFVRWHLNAVDVVPSGGCKAEGIRHITDKLGIASECQYAFGDALNDVEMLSSIPNSVAMGNGMPEAKKAAKYVTKSVEEDGILHGLRMLGLLN</sequence>
<dbReference type="SUPFAM" id="SSF56784">
    <property type="entry name" value="HAD-like"/>
    <property type="match status" value="1"/>
</dbReference>
<reference evidence="1 2" key="1">
    <citation type="submission" date="2016-03" db="EMBL/GenBank/DDBJ databases">
        <title>Draft genome sequence of Paenibacillus antarcticus CECT 5836.</title>
        <authorList>
            <person name="Shin S.-K."/>
            <person name="Yi H."/>
        </authorList>
    </citation>
    <scope>NUCLEOTIDE SEQUENCE [LARGE SCALE GENOMIC DNA]</scope>
    <source>
        <strain evidence="1 2">CECT 5836</strain>
    </source>
</reference>
<dbReference type="CDD" id="cd07517">
    <property type="entry name" value="HAD_HPP"/>
    <property type="match status" value="1"/>
</dbReference>
<dbReference type="Gene3D" id="3.40.50.1000">
    <property type="entry name" value="HAD superfamily/HAD-like"/>
    <property type="match status" value="1"/>
</dbReference>
<keyword evidence="2" id="KW-1185">Reference proteome</keyword>
<dbReference type="SFLD" id="SFLDG01140">
    <property type="entry name" value="C2.B:_Phosphomannomutase_and_P"/>
    <property type="match status" value="1"/>
</dbReference>
<dbReference type="RefSeq" id="WP_068646665.1">
    <property type="nucleotide sequence ID" value="NZ_CP043611.1"/>
</dbReference>
<dbReference type="InterPro" id="IPR036412">
    <property type="entry name" value="HAD-like_sf"/>
</dbReference>
<dbReference type="NCBIfam" id="TIGR01484">
    <property type="entry name" value="HAD-SF-IIB"/>
    <property type="match status" value="1"/>
</dbReference>
<dbReference type="Pfam" id="PF08282">
    <property type="entry name" value="Hydrolase_3"/>
    <property type="match status" value="1"/>
</dbReference>
<gene>
    <name evidence="1" type="ORF">PBAT_03635</name>
</gene>
<dbReference type="PANTHER" id="PTHR10000">
    <property type="entry name" value="PHOSPHOSERINE PHOSPHATASE"/>
    <property type="match status" value="1"/>
</dbReference>
<dbReference type="InterPro" id="IPR023214">
    <property type="entry name" value="HAD_sf"/>
</dbReference>
<dbReference type="Gene3D" id="3.30.1240.10">
    <property type="match status" value="1"/>
</dbReference>
<name>A0A168QN06_9BACL</name>
<dbReference type="NCBIfam" id="TIGR00099">
    <property type="entry name" value="Cof-subfamily"/>
    <property type="match status" value="1"/>
</dbReference>
<dbReference type="AlphaFoldDB" id="A0A168QN06"/>
<protein>
    <submittedName>
        <fullName evidence="1">Phosphatase</fullName>
    </submittedName>
</protein>
<dbReference type="SFLD" id="SFLDS00003">
    <property type="entry name" value="Haloacid_Dehalogenase"/>
    <property type="match status" value="1"/>
</dbReference>
<dbReference type="EMBL" id="LVJI01000002">
    <property type="protein sequence ID" value="OAB47978.1"/>
    <property type="molecule type" value="Genomic_DNA"/>
</dbReference>
<comment type="caution">
    <text evidence="1">The sequence shown here is derived from an EMBL/GenBank/DDBJ whole genome shotgun (WGS) entry which is preliminary data.</text>
</comment>
<dbReference type="GO" id="GO:0005829">
    <property type="term" value="C:cytosol"/>
    <property type="evidence" value="ECO:0007669"/>
    <property type="project" value="TreeGrafter"/>
</dbReference>
<accession>A0A168QN06</accession>
<dbReference type="GO" id="GO:0000287">
    <property type="term" value="F:magnesium ion binding"/>
    <property type="evidence" value="ECO:0007669"/>
    <property type="project" value="TreeGrafter"/>
</dbReference>
<dbReference type="GO" id="GO:0016791">
    <property type="term" value="F:phosphatase activity"/>
    <property type="evidence" value="ECO:0007669"/>
    <property type="project" value="TreeGrafter"/>
</dbReference>
<dbReference type="InterPro" id="IPR000150">
    <property type="entry name" value="Cof"/>
</dbReference>
<dbReference type="PANTHER" id="PTHR10000:SF25">
    <property type="entry name" value="PHOSPHATASE YKRA-RELATED"/>
    <property type="match status" value="1"/>
</dbReference>
<dbReference type="Proteomes" id="UP000077355">
    <property type="component" value="Unassembled WGS sequence"/>
</dbReference>